<dbReference type="Pfam" id="PF19291">
    <property type="entry name" value="TREH_N"/>
    <property type="match status" value="1"/>
</dbReference>
<organism evidence="2">
    <name type="scientific">uncultured Rubrobacteraceae bacterium</name>
    <dbReference type="NCBI Taxonomy" id="349277"/>
    <lineage>
        <taxon>Bacteria</taxon>
        <taxon>Bacillati</taxon>
        <taxon>Actinomycetota</taxon>
        <taxon>Rubrobacteria</taxon>
        <taxon>Rubrobacterales</taxon>
        <taxon>Rubrobacteraceae</taxon>
        <taxon>environmental samples</taxon>
    </lineage>
</organism>
<dbReference type="AlphaFoldDB" id="A0A6J4QSF5"/>
<name>A0A6J4QSF5_9ACTN</name>
<dbReference type="InterPro" id="IPR045582">
    <property type="entry name" value="Trehalase-like_N"/>
</dbReference>
<protein>
    <submittedName>
        <fullName evidence="2">Glycosyl hydrolase</fullName>
    </submittedName>
</protein>
<dbReference type="EMBL" id="CADCVC010000195">
    <property type="protein sequence ID" value="CAA9450656.1"/>
    <property type="molecule type" value="Genomic_DNA"/>
</dbReference>
<gene>
    <name evidence="2" type="ORF">AVDCRST_MAG80-2228</name>
</gene>
<sequence length="86" mass="9629">MPYRPIENYGIIGDMHSVALVGMDGSIDWLCFPHFDSPSVFAAILDDEKGGRFQISPTSGDFTRKQLYWPDTNVLITRFFSPEGVG</sequence>
<dbReference type="GO" id="GO:0016787">
    <property type="term" value="F:hydrolase activity"/>
    <property type="evidence" value="ECO:0007669"/>
    <property type="project" value="UniProtKB-KW"/>
</dbReference>
<evidence type="ECO:0000259" key="1">
    <source>
        <dbReference type="Pfam" id="PF19291"/>
    </source>
</evidence>
<accession>A0A6J4QSF5</accession>
<proteinExistence type="predicted"/>
<keyword evidence="2" id="KW-0378">Hydrolase</keyword>
<reference evidence="2" key="1">
    <citation type="submission" date="2020-02" db="EMBL/GenBank/DDBJ databases">
        <authorList>
            <person name="Meier V. D."/>
        </authorList>
    </citation>
    <scope>NUCLEOTIDE SEQUENCE</scope>
    <source>
        <strain evidence="2">AVDCRST_MAG80</strain>
    </source>
</reference>
<feature type="non-terminal residue" evidence="2">
    <location>
        <position position="86"/>
    </location>
</feature>
<feature type="domain" description="Trehalase-like N-terminal" evidence="1">
    <location>
        <begin position="5"/>
        <end position="79"/>
    </location>
</feature>
<evidence type="ECO:0000313" key="2">
    <source>
        <dbReference type="EMBL" id="CAA9450656.1"/>
    </source>
</evidence>